<reference evidence="4" key="1">
    <citation type="submission" date="2022-10" db="EMBL/GenBank/DDBJ databases">
        <title>Chitinophaga sp. nov., isolated from soil.</title>
        <authorList>
            <person name="Jeon C.O."/>
        </authorList>
    </citation>
    <scope>NUCLEOTIDE SEQUENCE</scope>
    <source>
        <strain evidence="4">R8</strain>
    </source>
</reference>
<dbReference type="Pfam" id="PF22124">
    <property type="entry name" value="Glyco_hydro_95_cat"/>
    <property type="match status" value="1"/>
</dbReference>
<dbReference type="PANTHER" id="PTHR31084:SF0">
    <property type="entry name" value="ALPHA-L-FUCOSIDASE 2"/>
    <property type="match status" value="1"/>
</dbReference>
<keyword evidence="4" id="KW-0378">Hydrolase</keyword>
<dbReference type="Gene3D" id="1.50.10.10">
    <property type="match status" value="1"/>
</dbReference>
<keyword evidence="5" id="KW-1185">Reference proteome</keyword>
<protein>
    <submittedName>
        <fullName evidence="4">Glycoside hydrolase family 95 protein</fullName>
    </submittedName>
</protein>
<dbReference type="InterPro" id="IPR054363">
    <property type="entry name" value="GH95_cat"/>
</dbReference>
<dbReference type="InterPro" id="IPR013780">
    <property type="entry name" value="Glyco_hydro_b"/>
</dbReference>
<dbReference type="EMBL" id="CP107006">
    <property type="protein sequence ID" value="UYQ94568.1"/>
    <property type="molecule type" value="Genomic_DNA"/>
</dbReference>
<dbReference type="SUPFAM" id="SSF48208">
    <property type="entry name" value="Six-hairpin glycosidases"/>
    <property type="match status" value="1"/>
</dbReference>
<proteinExistence type="predicted"/>
<dbReference type="InterPro" id="IPR008928">
    <property type="entry name" value="6-hairpin_glycosidase_sf"/>
</dbReference>
<feature type="domain" description="Glycosyl hydrolase family 95 catalytic" evidence="3">
    <location>
        <begin position="309"/>
        <end position="722"/>
    </location>
</feature>
<dbReference type="PIRSF" id="PIRSF007663">
    <property type="entry name" value="UCP007663"/>
    <property type="match status" value="1"/>
</dbReference>
<organism evidence="4 5">
    <name type="scientific">Chitinophaga horti</name>
    <dbReference type="NCBI Taxonomy" id="2920382"/>
    <lineage>
        <taxon>Bacteria</taxon>
        <taxon>Pseudomonadati</taxon>
        <taxon>Bacteroidota</taxon>
        <taxon>Chitinophagia</taxon>
        <taxon>Chitinophagales</taxon>
        <taxon>Chitinophagaceae</taxon>
        <taxon>Chitinophaga</taxon>
    </lineage>
</organism>
<name>A0ABY6J4H5_9BACT</name>
<dbReference type="InterPro" id="IPR016518">
    <property type="entry name" value="Alpha-L-fucosidase"/>
</dbReference>
<dbReference type="Gene3D" id="2.60.40.1180">
    <property type="entry name" value="Golgi alpha-mannosidase II"/>
    <property type="match status" value="1"/>
</dbReference>
<evidence type="ECO:0000259" key="1">
    <source>
        <dbReference type="Pfam" id="PF14498"/>
    </source>
</evidence>
<dbReference type="InterPro" id="IPR012341">
    <property type="entry name" value="6hp_glycosidase-like_sf"/>
</dbReference>
<gene>
    <name evidence="4" type="ORF">MKQ68_05615</name>
</gene>
<feature type="domain" description="Alpha fucosidase A-like C-terminal" evidence="2">
    <location>
        <begin position="735"/>
        <end position="821"/>
    </location>
</feature>
<dbReference type="Pfam" id="PF14498">
    <property type="entry name" value="Glyco_hyd_65N_2"/>
    <property type="match status" value="1"/>
</dbReference>
<dbReference type="InterPro" id="IPR027414">
    <property type="entry name" value="GH95_N_dom"/>
</dbReference>
<accession>A0ABY6J4H5</accession>
<dbReference type="RefSeq" id="WP_264282441.1">
    <property type="nucleotide sequence ID" value="NZ_CP107006.1"/>
</dbReference>
<feature type="domain" description="Glycosyl hydrolase family 95 N-terminal" evidence="1">
    <location>
        <begin position="28"/>
        <end position="281"/>
    </location>
</feature>
<dbReference type="PANTHER" id="PTHR31084">
    <property type="entry name" value="ALPHA-L-FUCOSIDASE 2"/>
    <property type="match status" value="1"/>
</dbReference>
<evidence type="ECO:0000313" key="5">
    <source>
        <dbReference type="Proteomes" id="UP001162741"/>
    </source>
</evidence>
<dbReference type="InterPro" id="IPR049053">
    <property type="entry name" value="AFCA-like_C"/>
</dbReference>
<evidence type="ECO:0000259" key="2">
    <source>
        <dbReference type="Pfam" id="PF21307"/>
    </source>
</evidence>
<dbReference type="Pfam" id="PF21307">
    <property type="entry name" value="Glyco_hydro_95_C"/>
    <property type="match status" value="1"/>
</dbReference>
<evidence type="ECO:0000259" key="3">
    <source>
        <dbReference type="Pfam" id="PF22124"/>
    </source>
</evidence>
<dbReference type="Proteomes" id="UP001162741">
    <property type="component" value="Chromosome"/>
</dbReference>
<dbReference type="GO" id="GO:0016787">
    <property type="term" value="F:hydrolase activity"/>
    <property type="evidence" value="ECO:0007669"/>
    <property type="project" value="UniProtKB-KW"/>
</dbReference>
<dbReference type="Gene3D" id="2.70.98.50">
    <property type="entry name" value="putative glycoside hydrolase family protein from bacillus halodurans"/>
    <property type="match status" value="1"/>
</dbReference>
<sequence length="828" mass="91453">MRTFRILMTISLAVTGSTAVKAQSPLRLWYDKPASEWVEALPIGNGKIGAMVFGRVEDELLQLNESTLWSGGPLRKSVNPEAFSYLQPIREALFNEDYSKADQLTRKMQGLYTESFMPLGDLQLHQSLNGATATAYKRSLDFATATALTTFEANGIKYTREIFTSAPDNVMIIRLTASKPAALSLDVAAGSQLRHRITSNGSNELVMSGKAPSHADPSYYNPKDREHVIYEEPGSCNGMRYQVRVRAVTKGGKVLTDTLGVHISNASEVLLYVAAATSFNGYDKCPDSEGKDEKAITLSLVKAAVQKGYATIAAAHKADFAKYFNRVKLQLDATTPARDIPSDERLKAYTAGAVDPELESLFFQYGRYLLISCSRPGSPPANLQGMWNKELRAPWSSNYTININTQMNYWPAEVTNLTEMHEPLLTWLKGLSVVGARVAKDFYHADGWVANHNSDIWCQANAVGDIGGGDPTWANWPMGGNWLTRHLWEHYAYTGDKKFLAEYAYPIIKGAAEFSSSWLIKDKDGLLVTAPSTTPENKFKDKDGKGQGVSIATTMDMSIIRDVFSNLKEAAQVLNRDKALVAKLDTQLQQLYPFRIGRKGQLLEWYKDFEETETEHRHVSHLYGLHPGYQITTAQPELLAAARKTLELRGDAGTGWSKSWKINFWARLLDGDHAYLLLRQLMRYMPPTGNGAGGLYPNFFDAHPPFQIDGNFAGTAGIAEMLLQSHRQPSPGVYEVHLLPALPAAWKSGRVTGLKARGNMTIDITWKDGKITSARIVNNDGKPLVVRAATPLKANVKSEKVTVEGNDHAIALTGVKGAVYLLHPGQSR</sequence>
<evidence type="ECO:0000313" key="4">
    <source>
        <dbReference type="EMBL" id="UYQ94568.1"/>
    </source>
</evidence>